<evidence type="ECO:0000313" key="3">
    <source>
        <dbReference type="Proteomes" id="UP000799324"/>
    </source>
</evidence>
<keyword evidence="3" id="KW-1185">Reference proteome</keyword>
<feature type="region of interest" description="Disordered" evidence="1">
    <location>
        <begin position="1"/>
        <end position="61"/>
    </location>
</feature>
<reference evidence="2" key="1">
    <citation type="journal article" date="2020" name="Stud. Mycol.">
        <title>101 Dothideomycetes genomes: a test case for predicting lifestyles and emergence of pathogens.</title>
        <authorList>
            <person name="Haridas S."/>
            <person name="Albert R."/>
            <person name="Binder M."/>
            <person name="Bloem J."/>
            <person name="Labutti K."/>
            <person name="Salamov A."/>
            <person name="Andreopoulos B."/>
            <person name="Baker S."/>
            <person name="Barry K."/>
            <person name="Bills G."/>
            <person name="Bluhm B."/>
            <person name="Cannon C."/>
            <person name="Castanera R."/>
            <person name="Culley D."/>
            <person name="Daum C."/>
            <person name="Ezra D."/>
            <person name="Gonzalez J."/>
            <person name="Henrissat B."/>
            <person name="Kuo A."/>
            <person name="Liang C."/>
            <person name="Lipzen A."/>
            <person name="Lutzoni F."/>
            <person name="Magnuson J."/>
            <person name="Mondo S."/>
            <person name="Nolan M."/>
            <person name="Ohm R."/>
            <person name="Pangilinan J."/>
            <person name="Park H.-J."/>
            <person name="Ramirez L."/>
            <person name="Alfaro M."/>
            <person name="Sun H."/>
            <person name="Tritt A."/>
            <person name="Yoshinaga Y."/>
            <person name="Zwiers L.-H."/>
            <person name="Turgeon B."/>
            <person name="Goodwin S."/>
            <person name="Spatafora J."/>
            <person name="Crous P."/>
            <person name="Grigoriev I."/>
        </authorList>
    </citation>
    <scope>NUCLEOTIDE SEQUENCE</scope>
    <source>
        <strain evidence="2">CBS 122681</strain>
    </source>
</reference>
<gene>
    <name evidence="2" type="ORF">K491DRAFT_727415</name>
</gene>
<feature type="compositionally biased region" description="Low complexity" evidence="1">
    <location>
        <begin position="46"/>
        <end position="60"/>
    </location>
</feature>
<name>A0A6A6TKC1_9PLEO</name>
<proteinExistence type="predicted"/>
<evidence type="ECO:0000313" key="2">
    <source>
        <dbReference type="EMBL" id="KAF2660485.1"/>
    </source>
</evidence>
<dbReference type="AlphaFoldDB" id="A0A6A6TKC1"/>
<dbReference type="EMBL" id="MU004299">
    <property type="protein sequence ID" value="KAF2660485.1"/>
    <property type="molecule type" value="Genomic_DNA"/>
</dbReference>
<evidence type="ECO:0000256" key="1">
    <source>
        <dbReference type="SAM" id="MobiDB-lite"/>
    </source>
</evidence>
<feature type="region of interest" description="Disordered" evidence="1">
    <location>
        <begin position="124"/>
        <end position="155"/>
    </location>
</feature>
<accession>A0A6A6TKC1</accession>
<feature type="compositionally biased region" description="Low complexity" evidence="1">
    <location>
        <begin position="141"/>
        <end position="151"/>
    </location>
</feature>
<dbReference type="Proteomes" id="UP000799324">
    <property type="component" value="Unassembled WGS sequence"/>
</dbReference>
<organism evidence="2 3">
    <name type="scientific">Lophiostoma macrostomum CBS 122681</name>
    <dbReference type="NCBI Taxonomy" id="1314788"/>
    <lineage>
        <taxon>Eukaryota</taxon>
        <taxon>Fungi</taxon>
        <taxon>Dikarya</taxon>
        <taxon>Ascomycota</taxon>
        <taxon>Pezizomycotina</taxon>
        <taxon>Dothideomycetes</taxon>
        <taxon>Pleosporomycetidae</taxon>
        <taxon>Pleosporales</taxon>
        <taxon>Lophiostomataceae</taxon>
        <taxon>Lophiostoma</taxon>
    </lineage>
</organism>
<sequence>MSTANPLKRLAADESNDAISQHRDTSGRLLKRPKISPCTTRQLPTPANSQSSPFESSPPSKFQNLKLIIPDVLVSNPPTKHQVAARKGAAKRFLPRLRDPFPTASEIHKAYNLKLLRDYTVDNKHKNQDKNHDHDQKQAKSSSSPSSSSISKRNPIRPQIAKSARVMSLLNSFPQSPLSLSPLKSPHPALATNSDLDQLLSGHQTLLENTEIIFGKDGKELAELCFGGERRPWNQMVNSGIDVDDLEKERYGLPNELPEWRKWNTGKFLPEEYLHGDVEGAKRQRRRERKEKKMREKARLELLEMEKDSVKVTSEEKAGETEDKSKKFKIRFFREGKELKMVPIYK</sequence>
<feature type="compositionally biased region" description="Basic and acidic residues" evidence="1">
    <location>
        <begin position="124"/>
        <end position="138"/>
    </location>
</feature>
<dbReference type="OrthoDB" id="3795156at2759"/>
<protein>
    <submittedName>
        <fullName evidence="2">Uncharacterized protein</fullName>
    </submittedName>
</protein>